<dbReference type="AlphaFoldDB" id="A0A1I6T7F3"/>
<keyword evidence="2" id="KW-1185">Reference proteome</keyword>
<dbReference type="OrthoDB" id="9792160at2"/>
<proteinExistence type="predicted"/>
<dbReference type="RefSeq" id="WP_091837842.1">
    <property type="nucleotide sequence ID" value="NZ_FPAA01000009.1"/>
</dbReference>
<evidence type="ECO:0008006" key="3">
    <source>
        <dbReference type="Google" id="ProtNLM"/>
    </source>
</evidence>
<name>A0A1I6T7F3_9BACL</name>
<sequence>MEEWLIVDGYNVIGAHAGWASLSLDESRDLLVSALAEYQAVTGREVTVVYDAHRSPGAETKTIDSRVKVWFTREHETADQMIERLVRQHKKSQRRIYVATSDFMEQRMIFGQGAYRVSSRELIQQLTAMDKKIAKRIREKKERRSTLGQGLAGDLLETLEKWRREK</sequence>
<dbReference type="InterPro" id="IPR010298">
    <property type="entry name" value="YacP-like"/>
</dbReference>
<accession>A0A1I6T7F3</accession>
<reference evidence="2" key="1">
    <citation type="submission" date="2016-10" db="EMBL/GenBank/DDBJ databases">
        <authorList>
            <person name="Varghese N."/>
            <person name="Submissions S."/>
        </authorList>
    </citation>
    <scope>NUCLEOTIDE SEQUENCE [LARGE SCALE GENOMIC DNA]</scope>
    <source>
        <strain evidence="2">DSM 45789</strain>
    </source>
</reference>
<evidence type="ECO:0000313" key="1">
    <source>
        <dbReference type="EMBL" id="SFS85181.1"/>
    </source>
</evidence>
<dbReference type="Proteomes" id="UP000198660">
    <property type="component" value="Unassembled WGS sequence"/>
</dbReference>
<evidence type="ECO:0000313" key="2">
    <source>
        <dbReference type="Proteomes" id="UP000198660"/>
    </source>
</evidence>
<protein>
    <recommendedName>
        <fullName evidence="3">NYN domain-containing protein</fullName>
    </recommendedName>
</protein>
<dbReference type="CDD" id="cd10912">
    <property type="entry name" value="PIN_YacP-like"/>
    <property type="match status" value="1"/>
</dbReference>
<dbReference type="Pfam" id="PF05991">
    <property type="entry name" value="NYN_YacP"/>
    <property type="match status" value="1"/>
</dbReference>
<dbReference type="EMBL" id="FPAA01000009">
    <property type="protein sequence ID" value="SFS85181.1"/>
    <property type="molecule type" value="Genomic_DNA"/>
</dbReference>
<organism evidence="1 2">
    <name type="scientific">Marininema halotolerans</name>
    <dbReference type="NCBI Taxonomy" id="1155944"/>
    <lineage>
        <taxon>Bacteria</taxon>
        <taxon>Bacillati</taxon>
        <taxon>Bacillota</taxon>
        <taxon>Bacilli</taxon>
        <taxon>Bacillales</taxon>
        <taxon>Thermoactinomycetaceae</taxon>
        <taxon>Marininema</taxon>
    </lineage>
</organism>
<dbReference type="PANTHER" id="PTHR34547">
    <property type="entry name" value="YACP-LIKE NYN DOMAIN PROTEIN"/>
    <property type="match status" value="1"/>
</dbReference>
<gene>
    <name evidence="1" type="ORF">SAMN05444972_10972</name>
</gene>
<dbReference type="PANTHER" id="PTHR34547:SF1">
    <property type="entry name" value="YACP-LIKE NYN DOMAIN PROTEIN"/>
    <property type="match status" value="1"/>
</dbReference>